<protein>
    <recommendedName>
        <fullName evidence="3">Nudix hydrolase domain-containing protein</fullName>
    </recommendedName>
</protein>
<feature type="domain" description="Nudix hydrolase" evidence="3">
    <location>
        <begin position="1"/>
        <end position="149"/>
    </location>
</feature>
<gene>
    <name evidence="4" type="ORF">AA2016_3232</name>
</gene>
<dbReference type="GO" id="GO:0004081">
    <property type="term" value="F:bis(5'-nucleosyl)-tetraphosphatase (asymmetrical) activity"/>
    <property type="evidence" value="ECO:0007669"/>
    <property type="project" value="TreeGrafter"/>
</dbReference>
<dbReference type="RefSeq" id="WP_067961435.1">
    <property type="nucleotide sequence ID" value="NZ_CP015005.1"/>
</dbReference>
<dbReference type="PANTHER" id="PTHR21340">
    <property type="entry name" value="DIADENOSINE 5,5-P1,P4-TETRAPHOSPHATE PYROPHOSPHOHYDROLASE MUTT"/>
    <property type="match status" value="1"/>
</dbReference>
<dbReference type="AlphaFoldDB" id="A0AAC8YQA1"/>
<comment type="cofactor">
    <cofactor evidence="1">
        <name>Mg(2+)</name>
        <dbReference type="ChEBI" id="CHEBI:18420"/>
    </cofactor>
</comment>
<proteinExistence type="predicted"/>
<dbReference type="InterPro" id="IPR020084">
    <property type="entry name" value="NUDIX_hydrolase_CS"/>
</dbReference>
<sequence length="163" mass="17911">MARKSAGILAFRRTQGFVEVLLAHRGGPFWSKRDLGAWSMPKGEYADDEESEAAARREFQEETGIEVTGKLIPLGTVRQHSGKLVTAFAVEADIETTDFKSNLFAMEWPPHSGQDKLFPEVDRIEWFSLADASNKLVAGQRPLLDLLSQATASAASAERCSGQ</sequence>
<dbReference type="Proteomes" id="UP000075755">
    <property type="component" value="Chromosome"/>
</dbReference>
<keyword evidence="2" id="KW-0378">Hydrolase</keyword>
<dbReference type="PROSITE" id="PS51462">
    <property type="entry name" value="NUDIX"/>
    <property type="match status" value="1"/>
</dbReference>
<dbReference type="Gene3D" id="3.90.79.10">
    <property type="entry name" value="Nucleoside Triphosphate Pyrophosphohydrolase"/>
    <property type="match status" value="1"/>
</dbReference>
<dbReference type="SUPFAM" id="SSF55811">
    <property type="entry name" value="Nudix"/>
    <property type="match status" value="1"/>
</dbReference>
<organism evidence="4 5">
    <name type="scientific">Aminobacter aminovorans</name>
    <name type="common">Chelatobacter heintzii</name>
    <dbReference type="NCBI Taxonomy" id="83263"/>
    <lineage>
        <taxon>Bacteria</taxon>
        <taxon>Pseudomonadati</taxon>
        <taxon>Pseudomonadota</taxon>
        <taxon>Alphaproteobacteria</taxon>
        <taxon>Hyphomicrobiales</taxon>
        <taxon>Phyllobacteriaceae</taxon>
        <taxon>Aminobacter</taxon>
    </lineage>
</organism>
<dbReference type="InterPro" id="IPR015797">
    <property type="entry name" value="NUDIX_hydrolase-like_dom_sf"/>
</dbReference>
<dbReference type="GO" id="GO:0006167">
    <property type="term" value="P:AMP biosynthetic process"/>
    <property type="evidence" value="ECO:0007669"/>
    <property type="project" value="TreeGrafter"/>
</dbReference>
<evidence type="ECO:0000256" key="1">
    <source>
        <dbReference type="ARBA" id="ARBA00001946"/>
    </source>
</evidence>
<dbReference type="InterPro" id="IPR051325">
    <property type="entry name" value="Nudix_hydrolase_domain"/>
</dbReference>
<reference evidence="4 5" key="1">
    <citation type="submission" date="2016-03" db="EMBL/GenBank/DDBJ databases">
        <title>Complete genome of Aminobacter aminovorans KCTC 2477.</title>
        <authorList>
            <person name="Kim K.M."/>
        </authorList>
    </citation>
    <scope>NUCLEOTIDE SEQUENCE [LARGE SCALE GENOMIC DNA]</scope>
    <source>
        <strain evidence="4 5">KCTC 2477</strain>
    </source>
</reference>
<dbReference type="EMBL" id="CP015005">
    <property type="protein sequence ID" value="AMS42154.1"/>
    <property type="molecule type" value="Genomic_DNA"/>
</dbReference>
<dbReference type="PROSITE" id="PS00893">
    <property type="entry name" value="NUDIX_BOX"/>
    <property type="match status" value="1"/>
</dbReference>
<dbReference type="Pfam" id="PF00293">
    <property type="entry name" value="NUDIX"/>
    <property type="match status" value="1"/>
</dbReference>
<dbReference type="InterPro" id="IPR000086">
    <property type="entry name" value="NUDIX_hydrolase_dom"/>
</dbReference>
<name>A0AAC8YQA1_AMIAI</name>
<accession>A0AAC8YQA1</accession>
<dbReference type="PANTHER" id="PTHR21340:SF7">
    <property type="entry name" value="NUDIX HYDROLASE DOMAIN-CONTAINING PROTEIN"/>
    <property type="match status" value="1"/>
</dbReference>
<evidence type="ECO:0000256" key="2">
    <source>
        <dbReference type="ARBA" id="ARBA00022801"/>
    </source>
</evidence>
<evidence type="ECO:0000313" key="5">
    <source>
        <dbReference type="Proteomes" id="UP000075755"/>
    </source>
</evidence>
<dbReference type="GO" id="GO:0006754">
    <property type="term" value="P:ATP biosynthetic process"/>
    <property type="evidence" value="ECO:0007669"/>
    <property type="project" value="TreeGrafter"/>
</dbReference>
<evidence type="ECO:0000259" key="3">
    <source>
        <dbReference type="PROSITE" id="PS51462"/>
    </source>
</evidence>
<dbReference type="CDD" id="cd04662">
    <property type="entry name" value="NUDIX_Hydrolase"/>
    <property type="match status" value="1"/>
</dbReference>
<dbReference type="KEGG" id="aak:AA2016_3232"/>
<evidence type="ECO:0000313" key="4">
    <source>
        <dbReference type="EMBL" id="AMS42154.1"/>
    </source>
</evidence>